<evidence type="ECO:0000313" key="1">
    <source>
        <dbReference type="EMBL" id="GAG24275.1"/>
    </source>
</evidence>
<sequence length="258" mass="28384">RNDSYESKLPDLAAELHKHGVTSTSDLDSIKLKTSFVILKYKEMPGPHYWQNVWAKQCRGTILFVNPEVTEVTCLNYKLPRGAEVMSSYQQKSGITETQDIGTIDESAAAAATATAEATLDSAFSILDDYQIDTCQKLIHNKPIVGHLSSKGDGSLMTVTLYQGSKLKIMNALINAFGSDYVKLWQKMSLVNSDNRVLAVPATQGTIMEGGFMQDYMVTGILVGYCHVPRDDIDAEGSSLNAFAKYGEQFITSLLKLH</sequence>
<feature type="non-terminal residue" evidence="1">
    <location>
        <position position="258"/>
    </location>
</feature>
<reference evidence="1" key="1">
    <citation type="journal article" date="2014" name="Front. Microbiol.">
        <title>High frequency of phylogenetically diverse reductive dehalogenase-homologous genes in deep subseafloor sedimentary metagenomes.</title>
        <authorList>
            <person name="Kawai M."/>
            <person name="Futagami T."/>
            <person name="Toyoda A."/>
            <person name="Takaki Y."/>
            <person name="Nishi S."/>
            <person name="Hori S."/>
            <person name="Arai W."/>
            <person name="Tsubouchi T."/>
            <person name="Morono Y."/>
            <person name="Uchiyama I."/>
            <person name="Ito T."/>
            <person name="Fujiyama A."/>
            <person name="Inagaki F."/>
            <person name="Takami H."/>
        </authorList>
    </citation>
    <scope>NUCLEOTIDE SEQUENCE</scope>
    <source>
        <strain evidence="1">Expedition CK06-06</strain>
    </source>
</reference>
<dbReference type="EMBL" id="BARS01035944">
    <property type="protein sequence ID" value="GAG24275.1"/>
    <property type="molecule type" value="Genomic_DNA"/>
</dbReference>
<proteinExistence type="predicted"/>
<name>X0W148_9ZZZZ</name>
<accession>X0W148</accession>
<protein>
    <submittedName>
        <fullName evidence="1">Uncharacterized protein</fullName>
    </submittedName>
</protein>
<organism evidence="1">
    <name type="scientific">marine sediment metagenome</name>
    <dbReference type="NCBI Taxonomy" id="412755"/>
    <lineage>
        <taxon>unclassified sequences</taxon>
        <taxon>metagenomes</taxon>
        <taxon>ecological metagenomes</taxon>
    </lineage>
</organism>
<feature type="non-terminal residue" evidence="1">
    <location>
        <position position="1"/>
    </location>
</feature>
<dbReference type="AlphaFoldDB" id="X0W148"/>
<gene>
    <name evidence="1" type="ORF">S01H1_55311</name>
</gene>
<comment type="caution">
    <text evidence="1">The sequence shown here is derived from an EMBL/GenBank/DDBJ whole genome shotgun (WGS) entry which is preliminary data.</text>
</comment>